<gene>
    <name evidence="3" type="ORF">EV216_12435</name>
</gene>
<keyword evidence="1" id="KW-1133">Transmembrane helix</keyword>
<dbReference type="EMBL" id="SLVM01000024">
    <property type="protein sequence ID" value="TCM78988.1"/>
    <property type="molecule type" value="Genomic_DNA"/>
</dbReference>
<keyword evidence="1" id="KW-0812">Transmembrane</keyword>
<protein>
    <submittedName>
        <fullName evidence="3">Uncharacterized protein DUF1624</fullName>
    </submittedName>
</protein>
<feature type="transmembrane region" description="Helical" evidence="1">
    <location>
        <begin position="12"/>
        <end position="27"/>
    </location>
</feature>
<dbReference type="RefSeq" id="WP_165899260.1">
    <property type="nucleotide sequence ID" value="NZ_SLVM01000024.1"/>
</dbReference>
<organism evidence="3 4">
    <name type="scientific">Rhodovulum steppense</name>
    <dbReference type="NCBI Taxonomy" id="540251"/>
    <lineage>
        <taxon>Bacteria</taxon>
        <taxon>Pseudomonadati</taxon>
        <taxon>Pseudomonadota</taxon>
        <taxon>Alphaproteobacteria</taxon>
        <taxon>Rhodobacterales</taxon>
        <taxon>Paracoccaceae</taxon>
        <taxon>Rhodovulum</taxon>
    </lineage>
</organism>
<sequence>MRFVAIDQTRGLAIAAMIMAHFGPGVWERLGLEGLLLDVFLLIGRFATPTFIAIFGFTLAFAYVSKAEIGPAEVRAKLIRRSGFVLLAAIVVSFPSYVTTMLSAEHWGDSIPLNIILNTYGVLLFYSLAIFAAGLLIAPIARSPYIFPIIIGGMAVFFGTYLGYDAWSYQGKTTTELLRLFLVSGKYAFFVNFGLALMLVAFGWHIRKIKSSDRDVGPTLLVSGVVLLLLSLSIGRIVGWRSLAELHSGYDAPPQIWYLFAVCGVMFAIIACFDRVRIPFFSFFLEHTGRNPLAIYVAHAFVLPAVSAFRLISPGLPDLIHATLPLLIFFCYWTFVIWKSSRGSSNFRTAPA</sequence>
<feature type="transmembrane region" description="Helical" evidence="1">
    <location>
        <begin position="216"/>
        <end position="235"/>
    </location>
</feature>
<dbReference type="Pfam" id="PF07786">
    <property type="entry name" value="HGSNAT_cat"/>
    <property type="match status" value="1"/>
</dbReference>
<comment type="caution">
    <text evidence="3">The sequence shown here is derived from an EMBL/GenBank/DDBJ whole genome shotgun (WGS) entry which is preliminary data.</text>
</comment>
<feature type="transmembrane region" description="Helical" evidence="1">
    <location>
        <begin position="145"/>
        <end position="164"/>
    </location>
</feature>
<feature type="transmembrane region" description="Helical" evidence="1">
    <location>
        <begin position="39"/>
        <end position="64"/>
    </location>
</feature>
<feature type="transmembrane region" description="Helical" evidence="1">
    <location>
        <begin position="293"/>
        <end position="313"/>
    </location>
</feature>
<proteinExistence type="predicted"/>
<keyword evidence="1" id="KW-0472">Membrane</keyword>
<evidence type="ECO:0000259" key="2">
    <source>
        <dbReference type="Pfam" id="PF07786"/>
    </source>
</evidence>
<evidence type="ECO:0000313" key="4">
    <source>
        <dbReference type="Proteomes" id="UP000295277"/>
    </source>
</evidence>
<feature type="transmembrane region" description="Helical" evidence="1">
    <location>
        <begin position="84"/>
        <end position="103"/>
    </location>
</feature>
<evidence type="ECO:0000313" key="3">
    <source>
        <dbReference type="EMBL" id="TCM78988.1"/>
    </source>
</evidence>
<dbReference type="InterPro" id="IPR012429">
    <property type="entry name" value="HGSNAT_cat"/>
</dbReference>
<accession>A0A4V2R3X8</accession>
<dbReference type="AlphaFoldDB" id="A0A4V2R3X8"/>
<keyword evidence="4" id="KW-1185">Reference proteome</keyword>
<feature type="transmembrane region" description="Helical" evidence="1">
    <location>
        <begin position="319"/>
        <end position="338"/>
    </location>
</feature>
<feature type="transmembrane region" description="Helical" evidence="1">
    <location>
        <begin position="184"/>
        <end position="204"/>
    </location>
</feature>
<feature type="transmembrane region" description="Helical" evidence="1">
    <location>
        <begin position="115"/>
        <end position="138"/>
    </location>
</feature>
<evidence type="ECO:0000256" key="1">
    <source>
        <dbReference type="SAM" id="Phobius"/>
    </source>
</evidence>
<dbReference type="Proteomes" id="UP000295277">
    <property type="component" value="Unassembled WGS sequence"/>
</dbReference>
<feature type="transmembrane region" description="Helical" evidence="1">
    <location>
        <begin position="255"/>
        <end position="273"/>
    </location>
</feature>
<name>A0A4V2R3X8_9RHOB</name>
<reference evidence="3 4" key="1">
    <citation type="submission" date="2019-03" db="EMBL/GenBank/DDBJ databases">
        <title>Genomic Encyclopedia of Type Strains, Phase IV (KMG-IV): sequencing the most valuable type-strain genomes for metagenomic binning, comparative biology and taxonomic classification.</title>
        <authorList>
            <person name="Goeker M."/>
        </authorList>
    </citation>
    <scope>NUCLEOTIDE SEQUENCE [LARGE SCALE GENOMIC DNA]</scope>
    <source>
        <strain evidence="3 4">DSM 21153</strain>
    </source>
</reference>
<feature type="domain" description="Heparan-alpha-glucosaminide N-acetyltransferase catalytic" evidence="2">
    <location>
        <begin position="2"/>
        <end position="162"/>
    </location>
</feature>